<evidence type="ECO:0000313" key="1">
    <source>
        <dbReference type="EMBL" id="MBW98364.1"/>
    </source>
</evidence>
<reference evidence="1" key="1">
    <citation type="submission" date="2018-02" db="EMBL/GenBank/DDBJ databases">
        <title>Rhizophora mucronata_Transcriptome.</title>
        <authorList>
            <person name="Meera S.P."/>
            <person name="Sreeshan A."/>
            <person name="Augustine A."/>
        </authorList>
    </citation>
    <scope>NUCLEOTIDE SEQUENCE</scope>
    <source>
        <tissue evidence="1">Leaf</tissue>
    </source>
</reference>
<protein>
    <submittedName>
        <fullName evidence="1">Uncharacterized protein</fullName>
    </submittedName>
</protein>
<name>A0A2P2JY14_RHIMU</name>
<dbReference type="EMBL" id="GGEC01017881">
    <property type="protein sequence ID" value="MBW98364.1"/>
    <property type="molecule type" value="Transcribed_RNA"/>
</dbReference>
<dbReference type="AlphaFoldDB" id="A0A2P2JY14"/>
<organism evidence="1">
    <name type="scientific">Rhizophora mucronata</name>
    <name type="common">Asiatic mangrove</name>
    <dbReference type="NCBI Taxonomy" id="61149"/>
    <lineage>
        <taxon>Eukaryota</taxon>
        <taxon>Viridiplantae</taxon>
        <taxon>Streptophyta</taxon>
        <taxon>Embryophyta</taxon>
        <taxon>Tracheophyta</taxon>
        <taxon>Spermatophyta</taxon>
        <taxon>Magnoliopsida</taxon>
        <taxon>eudicotyledons</taxon>
        <taxon>Gunneridae</taxon>
        <taxon>Pentapetalae</taxon>
        <taxon>rosids</taxon>
        <taxon>fabids</taxon>
        <taxon>Malpighiales</taxon>
        <taxon>Rhizophoraceae</taxon>
        <taxon>Rhizophora</taxon>
    </lineage>
</organism>
<sequence>MGSSGCSFPFTISVIEVFLNSLKACNGNLSASSFNSNYTVCCSTQRNPAEIKPCQNISFANFYKQSIRAFNF</sequence>
<accession>A0A2P2JY14</accession>
<proteinExistence type="predicted"/>